<dbReference type="RefSeq" id="WP_191246982.1">
    <property type="nucleotide sequence ID" value="NZ_BNAU01000006.1"/>
</dbReference>
<comment type="cofactor">
    <cofactor evidence="1">
        <name>thiamine diphosphate</name>
        <dbReference type="ChEBI" id="CHEBI:58937"/>
    </cofactor>
</comment>
<evidence type="ECO:0000256" key="1">
    <source>
        <dbReference type="ARBA" id="ARBA00001964"/>
    </source>
</evidence>
<evidence type="ECO:0000256" key="2">
    <source>
        <dbReference type="ARBA" id="ARBA00023002"/>
    </source>
</evidence>
<evidence type="ECO:0000256" key="3">
    <source>
        <dbReference type="ARBA" id="ARBA00023052"/>
    </source>
</evidence>
<keyword evidence="6" id="KW-0670">Pyruvate</keyword>
<dbReference type="Pfam" id="PF00676">
    <property type="entry name" value="E1_dh"/>
    <property type="match status" value="1"/>
</dbReference>
<evidence type="ECO:0000256" key="4">
    <source>
        <dbReference type="SAM" id="MobiDB-lite"/>
    </source>
</evidence>
<dbReference type="PANTHER" id="PTHR43380:SF1">
    <property type="entry name" value="2-OXOISOVALERATE DEHYDROGENASE SUBUNIT ALPHA, MITOCHONDRIAL"/>
    <property type="match status" value="1"/>
</dbReference>
<keyword evidence="3" id="KW-0786">Thiamine pyrophosphate</keyword>
<protein>
    <submittedName>
        <fullName evidence="6">Pyruvate dehydrogenase E1 component subunit alpha</fullName>
    </submittedName>
</protein>
<gene>
    <name evidence="6" type="primary">pdhA</name>
    <name evidence="6" type="ORF">GCM10017786_48930</name>
</gene>
<reference evidence="7" key="1">
    <citation type="journal article" date="2019" name="Int. J. Syst. Evol. Microbiol.">
        <title>The Global Catalogue of Microorganisms (GCM) 10K type strain sequencing project: providing services to taxonomists for standard genome sequencing and annotation.</title>
        <authorList>
            <consortium name="The Broad Institute Genomics Platform"/>
            <consortium name="The Broad Institute Genome Sequencing Center for Infectious Disease"/>
            <person name="Wu L."/>
            <person name="Ma J."/>
        </authorList>
    </citation>
    <scope>NUCLEOTIDE SEQUENCE [LARGE SCALE GENOMIC DNA]</scope>
    <source>
        <strain evidence="7">CGMCC 4.7677</strain>
    </source>
</reference>
<evidence type="ECO:0000313" key="6">
    <source>
        <dbReference type="EMBL" id="GHF09604.1"/>
    </source>
</evidence>
<evidence type="ECO:0000259" key="5">
    <source>
        <dbReference type="Pfam" id="PF00676"/>
    </source>
</evidence>
<dbReference type="InterPro" id="IPR001017">
    <property type="entry name" value="DH_E1"/>
</dbReference>
<keyword evidence="2" id="KW-0560">Oxidoreductase</keyword>
<name>A0ABQ3J822_9PSEU</name>
<comment type="caution">
    <text evidence="6">The sequence shown here is derived from an EMBL/GenBank/DDBJ whole genome shotgun (WGS) entry which is preliminary data.</text>
</comment>
<feature type="domain" description="Dehydrogenase E1 component" evidence="5">
    <location>
        <begin position="75"/>
        <end position="362"/>
    </location>
</feature>
<dbReference type="CDD" id="cd02000">
    <property type="entry name" value="TPP_E1_PDC_ADC_BCADC"/>
    <property type="match status" value="1"/>
</dbReference>
<sequence length="410" mass="45761">MPSPEQWTHPEPGEGPAAQAAQPSREQVIAGLRNTDAGGAEVTQLLTPEGERIASPQFDRYISDIDPEALRGLYRDMVLVRRADREANAMQRQGQLGIWVPLLGQEAAQVGSGRALKPQDMAFPSYREHGVAYTRGVDFKELLGIFRCTDHGGWDFKAHGFHPYTIVIGNQVLNAAGYAMGQKFEGRVGNTDGDGNPSSTDEATIVYFGDGATSQGDVHEGFVWAAVYDAPLVFFCQNNQWAISEPTERQSRLPLYQRARGYGFPGIRVDGNDVLACLAVTRWALEECRHGNGPVLIEAFTYRMDAHTTTDDPTRYRLSEELEVWKHKDPIERVRVHLARNGYADQEWFDQIQSEADAFAADLREFCFNMPEPPPERVFANVYAEPSPVLDSQRDEFLSYLAGFVEAGER</sequence>
<dbReference type="InterPro" id="IPR017596">
    <property type="entry name" value="PdhA/BkdA"/>
</dbReference>
<dbReference type="PANTHER" id="PTHR43380">
    <property type="entry name" value="2-OXOISOVALERATE DEHYDROGENASE SUBUNIT ALPHA, MITOCHONDRIAL"/>
    <property type="match status" value="1"/>
</dbReference>
<organism evidence="6 7">
    <name type="scientific">Amycolatopsis deserti</name>
    <dbReference type="NCBI Taxonomy" id="185696"/>
    <lineage>
        <taxon>Bacteria</taxon>
        <taxon>Bacillati</taxon>
        <taxon>Actinomycetota</taxon>
        <taxon>Actinomycetes</taxon>
        <taxon>Pseudonocardiales</taxon>
        <taxon>Pseudonocardiaceae</taxon>
        <taxon>Amycolatopsis</taxon>
    </lineage>
</organism>
<proteinExistence type="predicted"/>
<dbReference type="Gene3D" id="3.40.50.970">
    <property type="match status" value="1"/>
</dbReference>
<keyword evidence="7" id="KW-1185">Reference proteome</keyword>
<evidence type="ECO:0000313" key="7">
    <source>
        <dbReference type="Proteomes" id="UP000605897"/>
    </source>
</evidence>
<dbReference type="Proteomes" id="UP000605897">
    <property type="component" value="Unassembled WGS sequence"/>
</dbReference>
<feature type="region of interest" description="Disordered" evidence="4">
    <location>
        <begin position="1"/>
        <end position="24"/>
    </location>
</feature>
<feature type="compositionally biased region" description="Low complexity" evidence="4">
    <location>
        <begin position="14"/>
        <end position="23"/>
    </location>
</feature>
<dbReference type="InterPro" id="IPR029061">
    <property type="entry name" value="THDP-binding"/>
</dbReference>
<dbReference type="EMBL" id="BNAU01000006">
    <property type="protein sequence ID" value="GHF09604.1"/>
    <property type="molecule type" value="Genomic_DNA"/>
</dbReference>
<accession>A0ABQ3J822</accession>
<dbReference type="NCBIfam" id="TIGR03181">
    <property type="entry name" value="PDH_E1_alph_x"/>
    <property type="match status" value="1"/>
</dbReference>
<dbReference type="InterPro" id="IPR050771">
    <property type="entry name" value="Alpha-ketoacid_DH_E1_comp"/>
</dbReference>
<dbReference type="SUPFAM" id="SSF52518">
    <property type="entry name" value="Thiamin diphosphate-binding fold (THDP-binding)"/>
    <property type="match status" value="1"/>
</dbReference>